<keyword evidence="3" id="KW-1185">Reference proteome</keyword>
<dbReference type="Proteomes" id="UP001189429">
    <property type="component" value="Unassembled WGS sequence"/>
</dbReference>
<protein>
    <submittedName>
        <fullName evidence="2">Uncharacterized protein</fullName>
    </submittedName>
</protein>
<sequence>ASRNLAVQRRILEQFPSQAVVRPGAASYVAKKRGRGQRPRGERRTQEALQRTALKGSVLRKVDSGEELPEEEKIFYHEWVRELLDHAPKDLRREAIEHCERNDAPRVRASALFRVLK</sequence>
<organism evidence="2 3">
    <name type="scientific">Prorocentrum cordatum</name>
    <dbReference type="NCBI Taxonomy" id="2364126"/>
    <lineage>
        <taxon>Eukaryota</taxon>
        <taxon>Sar</taxon>
        <taxon>Alveolata</taxon>
        <taxon>Dinophyceae</taxon>
        <taxon>Prorocentrales</taxon>
        <taxon>Prorocentraceae</taxon>
        <taxon>Prorocentrum</taxon>
    </lineage>
</organism>
<name>A0ABN9VY11_9DINO</name>
<feature type="non-terminal residue" evidence="2">
    <location>
        <position position="1"/>
    </location>
</feature>
<evidence type="ECO:0000313" key="2">
    <source>
        <dbReference type="EMBL" id="CAK0878442.1"/>
    </source>
</evidence>
<evidence type="ECO:0000256" key="1">
    <source>
        <dbReference type="SAM" id="MobiDB-lite"/>
    </source>
</evidence>
<comment type="caution">
    <text evidence="2">The sequence shown here is derived from an EMBL/GenBank/DDBJ whole genome shotgun (WGS) entry which is preliminary data.</text>
</comment>
<dbReference type="EMBL" id="CAUYUJ010017847">
    <property type="protein sequence ID" value="CAK0878442.1"/>
    <property type="molecule type" value="Genomic_DNA"/>
</dbReference>
<feature type="region of interest" description="Disordered" evidence="1">
    <location>
        <begin position="26"/>
        <end position="50"/>
    </location>
</feature>
<proteinExistence type="predicted"/>
<accession>A0ABN9VY11</accession>
<feature type="non-terminal residue" evidence="2">
    <location>
        <position position="117"/>
    </location>
</feature>
<gene>
    <name evidence="2" type="ORF">PCOR1329_LOCUS62202</name>
</gene>
<evidence type="ECO:0000313" key="3">
    <source>
        <dbReference type="Proteomes" id="UP001189429"/>
    </source>
</evidence>
<reference evidence="2" key="1">
    <citation type="submission" date="2023-10" db="EMBL/GenBank/DDBJ databases">
        <authorList>
            <person name="Chen Y."/>
            <person name="Shah S."/>
            <person name="Dougan E. K."/>
            <person name="Thang M."/>
            <person name="Chan C."/>
        </authorList>
    </citation>
    <scope>NUCLEOTIDE SEQUENCE [LARGE SCALE GENOMIC DNA]</scope>
</reference>